<comment type="caution">
    <text evidence="2">The sequence shown here is derived from an EMBL/GenBank/DDBJ whole genome shotgun (WGS) entry which is preliminary data.</text>
</comment>
<dbReference type="Gene3D" id="2.120.10.30">
    <property type="entry name" value="TolB, C-terminal domain"/>
    <property type="match status" value="1"/>
</dbReference>
<evidence type="ECO:0000313" key="3">
    <source>
        <dbReference type="Proteomes" id="UP001597526"/>
    </source>
</evidence>
<reference evidence="3" key="1">
    <citation type="journal article" date="2019" name="Int. J. Syst. Evol. Microbiol.">
        <title>The Global Catalogue of Microorganisms (GCM) 10K type strain sequencing project: providing services to taxonomists for standard genome sequencing and annotation.</title>
        <authorList>
            <consortium name="The Broad Institute Genomics Platform"/>
            <consortium name="The Broad Institute Genome Sequencing Center for Infectious Disease"/>
            <person name="Wu L."/>
            <person name="Ma J."/>
        </authorList>
    </citation>
    <scope>NUCLEOTIDE SEQUENCE [LARGE SCALE GENOMIC DNA]</scope>
    <source>
        <strain evidence="3">KCTC 52368</strain>
    </source>
</reference>
<dbReference type="RefSeq" id="WP_377767777.1">
    <property type="nucleotide sequence ID" value="NZ_JBHULB010000076.1"/>
</dbReference>
<feature type="domain" description="Glucose/Sorbosone dehydrogenase" evidence="1">
    <location>
        <begin position="56"/>
        <end position="353"/>
    </location>
</feature>
<dbReference type="SUPFAM" id="SSF50952">
    <property type="entry name" value="Soluble quinoprotein glucose dehydrogenase"/>
    <property type="match status" value="1"/>
</dbReference>
<gene>
    <name evidence="2" type="ORF">ACFSQJ_15015</name>
</gene>
<dbReference type="InterPro" id="IPR011042">
    <property type="entry name" value="6-blade_b-propeller_TolB-like"/>
</dbReference>
<dbReference type="InterPro" id="IPR011041">
    <property type="entry name" value="Quinoprot_gluc/sorb_DH_b-prop"/>
</dbReference>
<dbReference type="PANTHER" id="PTHR19328">
    <property type="entry name" value="HEDGEHOG-INTERACTING PROTEIN"/>
    <property type="match status" value="1"/>
</dbReference>
<protein>
    <submittedName>
        <fullName evidence="2">PQQ-dependent sugar dehydrogenase</fullName>
    </submittedName>
</protein>
<name>A0ABW5N2H3_9FLAO</name>
<dbReference type="InterPro" id="IPR012938">
    <property type="entry name" value="Glc/Sorbosone_DH"/>
</dbReference>
<evidence type="ECO:0000259" key="1">
    <source>
        <dbReference type="Pfam" id="PF07995"/>
    </source>
</evidence>
<dbReference type="EMBL" id="JBHULB010000076">
    <property type="protein sequence ID" value="MFD2588249.1"/>
    <property type="molecule type" value="Genomic_DNA"/>
</dbReference>
<dbReference type="PANTHER" id="PTHR19328:SF75">
    <property type="entry name" value="ALDOSE SUGAR DEHYDROGENASE YLII"/>
    <property type="match status" value="1"/>
</dbReference>
<evidence type="ECO:0000313" key="2">
    <source>
        <dbReference type="EMBL" id="MFD2588249.1"/>
    </source>
</evidence>
<sequence>MKVLKNLFLFLSLFIFSCETEEFNSNPEDEVDDSGEEMVAETIGLINAFPNLSFTQPLDFQSPNDGTNRIFVAEKGGAIRVFENDESTTETNVFLDLRGTISTSSEQGLLGFAFHPNFTSNAYVYACYTPSEGLSVISRFTVSTTNQNSVDLASELVIIEIPQPATNHNGGQIAFGSDGYLYIAMGDGGGSGDPGGNAQNRTNLLGNILRIDVDNQEGGLNYAIPSDNPFVDDTASRDEIFAYGFRNPWRMSFDTTTGKLWTGDVGQNEIEEIDVVEPGGNYGWKLFEGTSCFSGDCDDTGLIAPIFEYNQDNGDRSITGGYVYRGDDITTLQGKYVYGDFVSGRIWVLEEDGSANELLLESGLNIASFGTDANENLFICAFNGTIYKFVVQEN</sequence>
<proteinExistence type="predicted"/>
<organism evidence="2 3">
    <name type="scientific">Croceitalea marina</name>
    <dbReference type="NCBI Taxonomy" id="1775166"/>
    <lineage>
        <taxon>Bacteria</taxon>
        <taxon>Pseudomonadati</taxon>
        <taxon>Bacteroidota</taxon>
        <taxon>Flavobacteriia</taxon>
        <taxon>Flavobacteriales</taxon>
        <taxon>Flavobacteriaceae</taxon>
        <taxon>Croceitalea</taxon>
    </lineage>
</organism>
<dbReference type="PROSITE" id="PS51257">
    <property type="entry name" value="PROKAR_LIPOPROTEIN"/>
    <property type="match status" value="1"/>
</dbReference>
<keyword evidence="3" id="KW-1185">Reference proteome</keyword>
<accession>A0ABW5N2H3</accession>
<dbReference type="Proteomes" id="UP001597526">
    <property type="component" value="Unassembled WGS sequence"/>
</dbReference>
<dbReference type="Pfam" id="PF07995">
    <property type="entry name" value="GSDH"/>
    <property type="match status" value="1"/>
</dbReference>